<dbReference type="EMBL" id="FXBM01000002">
    <property type="protein sequence ID" value="SMH46536.1"/>
    <property type="molecule type" value="Genomic_DNA"/>
</dbReference>
<dbReference type="PANTHER" id="PTHR33284">
    <property type="entry name" value="RIBOSOMAL PROTEIN L25/GLN-TRNA SYNTHETASE, ANTI-CODON-BINDING DOMAIN-CONTAINING PROTEIN"/>
    <property type="match status" value="1"/>
</dbReference>
<evidence type="ECO:0000256" key="4">
    <source>
        <dbReference type="ARBA" id="ARBA00023274"/>
    </source>
</evidence>
<dbReference type="GO" id="GO:0003735">
    <property type="term" value="F:structural constituent of ribosome"/>
    <property type="evidence" value="ECO:0007669"/>
    <property type="project" value="InterPro"/>
</dbReference>
<dbReference type="GO" id="GO:0008097">
    <property type="term" value="F:5S rRNA binding"/>
    <property type="evidence" value="ECO:0007669"/>
    <property type="project" value="InterPro"/>
</dbReference>
<dbReference type="InterPro" id="IPR001021">
    <property type="entry name" value="Ribosomal_bL25_long"/>
</dbReference>
<dbReference type="CDD" id="cd00495">
    <property type="entry name" value="Ribosomal_L25_TL5_CTC"/>
    <property type="match status" value="1"/>
</dbReference>
<feature type="domain" description="Large ribosomal subunit protein bL25 beta" evidence="8">
    <location>
        <begin position="100"/>
        <end position="178"/>
    </location>
</feature>
<sequence>MAELTNKVVVEVRTSFGKGAARKIRAQNKIPAVLYGHGTEPQHVTLPGHQVLLLTRKANAILELDIDGVAQTTLVKDIQRDPVRQIIEHIDLVVIKLGEKVTVDIPVHVEGDAAPGTLVSLEANTLSLEVDATKIPQNIVVSVEGLEEGTQILAKDIELLDNATLLTDPDALVVNVTAEVEQDLGEGEDEEPSTGDVVDESAE</sequence>
<dbReference type="InterPro" id="IPR020057">
    <property type="entry name" value="Ribosomal_bL25_b-dom"/>
</dbReference>
<dbReference type="STRING" id="1891671.SAMN06295885_2775"/>
<name>A0A1X7P7U5_9MICO</name>
<dbReference type="InterPro" id="IPR037121">
    <property type="entry name" value="Ribosomal_bL25_C"/>
</dbReference>
<evidence type="ECO:0000313" key="9">
    <source>
        <dbReference type="EMBL" id="SMH46536.1"/>
    </source>
</evidence>
<evidence type="ECO:0000259" key="7">
    <source>
        <dbReference type="Pfam" id="PF01386"/>
    </source>
</evidence>
<dbReference type="InterPro" id="IPR011035">
    <property type="entry name" value="Ribosomal_bL25/Gln-tRNA_synth"/>
</dbReference>
<dbReference type="GO" id="GO:0006412">
    <property type="term" value="P:translation"/>
    <property type="evidence" value="ECO:0007669"/>
    <property type="project" value="UniProtKB-UniRule"/>
</dbReference>
<dbReference type="InterPro" id="IPR029751">
    <property type="entry name" value="Ribosomal_L25_dom"/>
</dbReference>
<dbReference type="SUPFAM" id="SSF50715">
    <property type="entry name" value="Ribosomal protein L25-like"/>
    <property type="match status" value="1"/>
</dbReference>
<reference evidence="10" key="1">
    <citation type="submission" date="2017-04" db="EMBL/GenBank/DDBJ databases">
        <authorList>
            <person name="Varghese N."/>
            <person name="Submissions S."/>
        </authorList>
    </citation>
    <scope>NUCLEOTIDE SEQUENCE [LARGE SCALE GENOMIC DNA]</scope>
    <source>
        <strain evidence="10">VKM Ac-2121</strain>
    </source>
</reference>
<dbReference type="Proteomes" id="UP000193711">
    <property type="component" value="Unassembled WGS sequence"/>
</dbReference>
<evidence type="ECO:0000313" key="10">
    <source>
        <dbReference type="Proteomes" id="UP000193711"/>
    </source>
</evidence>
<comment type="similarity">
    <text evidence="5">Belongs to the bacterial ribosomal protein bL25 family. CTC subfamily.</text>
</comment>
<dbReference type="Pfam" id="PF14693">
    <property type="entry name" value="Ribosomal_TL5_C"/>
    <property type="match status" value="1"/>
</dbReference>
<proteinExistence type="inferred from homology"/>
<dbReference type="Gene3D" id="2.170.120.20">
    <property type="entry name" value="Ribosomal protein L25, beta domain"/>
    <property type="match status" value="1"/>
</dbReference>
<evidence type="ECO:0000256" key="6">
    <source>
        <dbReference type="SAM" id="MobiDB-lite"/>
    </source>
</evidence>
<organism evidence="9 10">
    <name type="scientific">Rathayibacter oskolensis</name>
    <dbReference type="NCBI Taxonomy" id="1891671"/>
    <lineage>
        <taxon>Bacteria</taxon>
        <taxon>Bacillati</taxon>
        <taxon>Actinomycetota</taxon>
        <taxon>Actinomycetes</taxon>
        <taxon>Micrococcales</taxon>
        <taxon>Microbacteriaceae</taxon>
        <taxon>Rathayibacter</taxon>
    </lineage>
</organism>
<feature type="region of interest" description="Disordered" evidence="6">
    <location>
        <begin position="180"/>
        <end position="203"/>
    </location>
</feature>
<keyword evidence="2 5" id="KW-0694">RNA-binding</keyword>
<keyword evidence="10" id="KW-1185">Reference proteome</keyword>
<dbReference type="Gene3D" id="2.40.240.10">
    <property type="entry name" value="Ribosomal Protein L25, Chain P"/>
    <property type="match status" value="1"/>
</dbReference>
<evidence type="ECO:0000256" key="1">
    <source>
        <dbReference type="ARBA" id="ARBA00022730"/>
    </source>
</evidence>
<dbReference type="InterPro" id="IPR020930">
    <property type="entry name" value="Ribosomal_uL5_bac-type"/>
</dbReference>
<keyword evidence="4 5" id="KW-0687">Ribonucleoprotein</keyword>
<comment type="function">
    <text evidence="5">This is one of the proteins that binds to the 5S RNA in the ribosome where it forms part of the central protuberance.</text>
</comment>
<dbReference type="GO" id="GO:0022625">
    <property type="term" value="C:cytosolic large ribosomal subunit"/>
    <property type="evidence" value="ECO:0007669"/>
    <property type="project" value="TreeGrafter"/>
</dbReference>
<dbReference type="InterPro" id="IPR020056">
    <property type="entry name" value="Rbsml_bL25/Gln-tRNA_synth_N"/>
</dbReference>
<evidence type="ECO:0000256" key="2">
    <source>
        <dbReference type="ARBA" id="ARBA00022884"/>
    </source>
</evidence>
<dbReference type="RefSeq" id="WP_085477119.1">
    <property type="nucleotide sequence ID" value="NZ_FXBM01000002.1"/>
</dbReference>
<evidence type="ECO:0000259" key="8">
    <source>
        <dbReference type="Pfam" id="PF14693"/>
    </source>
</evidence>
<protein>
    <recommendedName>
        <fullName evidence="5">Large ribosomal subunit protein bL25</fullName>
    </recommendedName>
    <alternativeName>
        <fullName evidence="5">General stress protein CTC</fullName>
    </alternativeName>
</protein>
<dbReference type="AlphaFoldDB" id="A0A1X7P7U5"/>
<keyword evidence="3 5" id="KW-0689">Ribosomal protein</keyword>
<evidence type="ECO:0000256" key="5">
    <source>
        <dbReference type="HAMAP-Rule" id="MF_01334"/>
    </source>
</evidence>
<dbReference type="HAMAP" id="MF_01334">
    <property type="entry name" value="Ribosomal_bL25_CTC"/>
    <property type="match status" value="1"/>
</dbReference>
<dbReference type="NCBIfam" id="NF004131">
    <property type="entry name" value="PRK05618.2-1"/>
    <property type="match status" value="1"/>
</dbReference>
<dbReference type="PANTHER" id="PTHR33284:SF1">
    <property type="entry name" value="RIBOSOMAL PROTEIN L25_GLN-TRNA SYNTHETASE, ANTI-CODON-BINDING DOMAIN-CONTAINING PROTEIN"/>
    <property type="match status" value="1"/>
</dbReference>
<feature type="domain" description="Large ribosomal subunit protein bL25 L25" evidence="7">
    <location>
        <begin position="10"/>
        <end position="92"/>
    </location>
</feature>
<dbReference type="Pfam" id="PF01386">
    <property type="entry name" value="Ribosomal_L25p"/>
    <property type="match status" value="1"/>
</dbReference>
<accession>A0A1X7P7U5</accession>
<gene>
    <name evidence="5" type="primary">rplY</name>
    <name evidence="5" type="synonym">ctc</name>
    <name evidence="9" type="ORF">SAMN06295885_2775</name>
</gene>
<dbReference type="OrthoDB" id="5242980at2"/>
<comment type="subunit">
    <text evidence="5">Part of the 50S ribosomal subunit; part of the 5S rRNA/L5/L18/L25 subcomplex. Contacts the 5S rRNA. Binds to the 5S rRNA independently of L5 and L18.</text>
</comment>
<keyword evidence="1 5" id="KW-0699">rRNA-binding</keyword>
<evidence type="ECO:0000256" key="3">
    <source>
        <dbReference type="ARBA" id="ARBA00022980"/>
    </source>
</evidence>
<dbReference type="NCBIfam" id="TIGR00731">
    <property type="entry name" value="bL25_bact_ctc"/>
    <property type="match status" value="1"/>
</dbReference>